<evidence type="ECO:0000256" key="1">
    <source>
        <dbReference type="ARBA" id="ARBA00022801"/>
    </source>
</evidence>
<accession>S7QCM3</accession>
<keyword evidence="4" id="KW-1185">Reference proteome</keyword>
<dbReference type="KEGG" id="gtr:GLOTRDRAFT_105087"/>
<dbReference type="HOGENOM" id="CLU_019364_1_0_1"/>
<dbReference type="SUPFAM" id="SSF53474">
    <property type="entry name" value="alpha/beta-Hydrolases"/>
    <property type="match status" value="1"/>
</dbReference>
<evidence type="ECO:0000313" key="3">
    <source>
        <dbReference type="EMBL" id="EPQ57631.1"/>
    </source>
</evidence>
<dbReference type="Gene3D" id="3.40.50.1820">
    <property type="entry name" value="alpha/beta hydrolase"/>
    <property type="match status" value="1"/>
</dbReference>
<dbReference type="InterPro" id="IPR013094">
    <property type="entry name" value="AB_hydrolase_3"/>
</dbReference>
<dbReference type="OMA" id="VEYHEFP"/>
<dbReference type="InterPro" id="IPR029058">
    <property type="entry name" value="AB_hydrolase_fold"/>
</dbReference>
<feature type="domain" description="Alpha/beta hydrolase fold-3" evidence="2">
    <location>
        <begin position="140"/>
        <end position="375"/>
    </location>
</feature>
<evidence type="ECO:0000313" key="4">
    <source>
        <dbReference type="Proteomes" id="UP000030669"/>
    </source>
</evidence>
<keyword evidence="1 3" id="KW-0378">Hydrolase</keyword>
<sequence length="398" mass="45099">MLFSIHRQPLSFKTLFLLCDTFTTLFVRLPLWLVIYTPPFMRIKRGWSLKRMIMIRWWQHISSLGRMPVRLLEFPDHRAIAPGEKGDWIDPLPEQLLVGRIREMATVAGEKPIRLPGYWIDKEGHDIPFGAPPHPGEKVVFHLHGGAYVFLSASPSDPTAGISRGLLERHQPIQRVFSIEYRLTLTPEGKAVNPFPTQLIDALSGYYYLVHTVGFNPADIIVDGDSAGGNLALALTRYLVDNQGRPDVEIPAPPGRLLLISPWCDMSPVRAVPGSSWVEFASTDYIDGVDIPKKAEYFCGPFGLSEAEVNEYISPASTHPELEVSFKGFPSTFLLCGGSEVFRDQIHVLRDRMVRDLGEEDVAYYEPPDAIHDFLNMTWLEPERTNSWNEIGRWLARY</sequence>
<dbReference type="InterPro" id="IPR050300">
    <property type="entry name" value="GDXG_lipolytic_enzyme"/>
</dbReference>
<protein>
    <submittedName>
        <fullName evidence="3">Alpha/beta-hydrolase</fullName>
    </submittedName>
</protein>
<dbReference type="eggNOG" id="ENOG502SFMZ">
    <property type="taxonomic scope" value="Eukaryota"/>
</dbReference>
<name>S7QCM3_GLOTA</name>
<dbReference type="PANTHER" id="PTHR48081">
    <property type="entry name" value="AB HYDROLASE SUPERFAMILY PROTEIN C4A8.06C"/>
    <property type="match status" value="1"/>
</dbReference>
<dbReference type="Proteomes" id="UP000030669">
    <property type="component" value="Unassembled WGS sequence"/>
</dbReference>
<dbReference type="EMBL" id="KB469299">
    <property type="protein sequence ID" value="EPQ57631.1"/>
    <property type="molecule type" value="Genomic_DNA"/>
</dbReference>
<proteinExistence type="predicted"/>
<dbReference type="OrthoDB" id="2152029at2759"/>
<dbReference type="Pfam" id="PF07859">
    <property type="entry name" value="Abhydrolase_3"/>
    <property type="match status" value="1"/>
</dbReference>
<organism evidence="3 4">
    <name type="scientific">Gloeophyllum trabeum (strain ATCC 11539 / FP-39264 / Madison 617)</name>
    <name type="common">Brown rot fungus</name>
    <dbReference type="NCBI Taxonomy" id="670483"/>
    <lineage>
        <taxon>Eukaryota</taxon>
        <taxon>Fungi</taxon>
        <taxon>Dikarya</taxon>
        <taxon>Basidiomycota</taxon>
        <taxon>Agaricomycotina</taxon>
        <taxon>Agaricomycetes</taxon>
        <taxon>Gloeophyllales</taxon>
        <taxon>Gloeophyllaceae</taxon>
        <taxon>Gloeophyllum</taxon>
    </lineage>
</organism>
<dbReference type="PANTHER" id="PTHR48081:SF26">
    <property type="entry name" value="ALPHA_BETA HYDROLASE FOLD-3 DOMAIN-CONTAINING PROTEIN"/>
    <property type="match status" value="1"/>
</dbReference>
<dbReference type="RefSeq" id="XP_007864693.1">
    <property type="nucleotide sequence ID" value="XM_007866502.1"/>
</dbReference>
<dbReference type="AlphaFoldDB" id="S7QCM3"/>
<gene>
    <name evidence="3" type="ORF">GLOTRDRAFT_105087</name>
</gene>
<evidence type="ECO:0000259" key="2">
    <source>
        <dbReference type="Pfam" id="PF07859"/>
    </source>
</evidence>
<dbReference type="GeneID" id="19298682"/>
<dbReference type="GO" id="GO:0016787">
    <property type="term" value="F:hydrolase activity"/>
    <property type="evidence" value="ECO:0007669"/>
    <property type="project" value="UniProtKB-KW"/>
</dbReference>
<reference evidence="3 4" key="1">
    <citation type="journal article" date="2012" name="Science">
        <title>The Paleozoic origin of enzymatic lignin decomposition reconstructed from 31 fungal genomes.</title>
        <authorList>
            <person name="Floudas D."/>
            <person name="Binder M."/>
            <person name="Riley R."/>
            <person name="Barry K."/>
            <person name="Blanchette R.A."/>
            <person name="Henrissat B."/>
            <person name="Martinez A.T."/>
            <person name="Otillar R."/>
            <person name="Spatafora J.W."/>
            <person name="Yadav J.S."/>
            <person name="Aerts A."/>
            <person name="Benoit I."/>
            <person name="Boyd A."/>
            <person name="Carlson A."/>
            <person name="Copeland A."/>
            <person name="Coutinho P.M."/>
            <person name="de Vries R.P."/>
            <person name="Ferreira P."/>
            <person name="Findley K."/>
            <person name="Foster B."/>
            <person name="Gaskell J."/>
            <person name="Glotzer D."/>
            <person name="Gorecki P."/>
            <person name="Heitman J."/>
            <person name="Hesse C."/>
            <person name="Hori C."/>
            <person name="Igarashi K."/>
            <person name="Jurgens J.A."/>
            <person name="Kallen N."/>
            <person name="Kersten P."/>
            <person name="Kohler A."/>
            <person name="Kuees U."/>
            <person name="Kumar T.K.A."/>
            <person name="Kuo A."/>
            <person name="LaButti K."/>
            <person name="Larrondo L.F."/>
            <person name="Lindquist E."/>
            <person name="Ling A."/>
            <person name="Lombard V."/>
            <person name="Lucas S."/>
            <person name="Lundell T."/>
            <person name="Martin R."/>
            <person name="McLaughlin D.J."/>
            <person name="Morgenstern I."/>
            <person name="Morin E."/>
            <person name="Murat C."/>
            <person name="Nagy L.G."/>
            <person name="Nolan M."/>
            <person name="Ohm R.A."/>
            <person name="Patyshakuliyeva A."/>
            <person name="Rokas A."/>
            <person name="Ruiz-Duenas F.J."/>
            <person name="Sabat G."/>
            <person name="Salamov A."/>
            <person name="Samejima M."/>
            <person name="Schmutz J."/>
            <person name="Slot J.C."/>
            <person name="St John F."/>
            <person name="Stenlid J."/>
            <person name="Sun H."/>
            <person name="Sun S."/>
            <person name="Syed K."/>
            <person name="Tsang A."/>
            <person name="Wiebenga A."/>
            <person name="Young D."/>
            <person name="Pisabarro A."/>
            <person name="Eastwood D.C."/>
            <person name="Martin F."/>
            <person name="Cullen D."/>
            <person name="Grigoriev I.V."/>
            <person name="Hibbett D.S."/>
        </authorList>
    </citation>
    <scope>NUCLEOTIDE SEQUENCE [LARGE SCALE GENOMIC DNA]</scope>
    <source>
        <strain evidence="3 4">ATCC 11539</strain>
    </source>
</reference>